<comment type="caution">
    <text evidence="3">The sequence shown here is derived from an EMBL/GenBank/DDBJ whole genome shotgun (WGS) entry which is preliminary data.</text>
</comment>
<protein>
    <submittedName>
        <fullName evidence="3">Membrane integrity-associated transporter subunit PqiC</fullName>
    </submittedName>
</protein>
<evidence type="ECO:0000313" key="4">
    <source>
        <dbReference type="Proteomes" id="UP000294562"/>
    </source>
</evidence>
<keyword evidence="1" id="KW-0732">Signal</keyword>
<feature type="chain" id="PRO_5020946597" evidence="1">
    <location>
        <begin position="21"/>
        <end position="204"/>
    </location>
</feature>
<dbReference type="Gene3D" id="3.40.50.10610">
    <property type="entry name" value="ABC-type transport auxiliary lipoprotein component"/>
    <property type="match status" value="1"/>
</dbReference>
<dbReference type="RefSeq" id="WP_133341859.1">
    <property type="nucleotide sequence ID" value="NZ_SMZO01000008.1"/>
</dbReference>
<dbReference type="EMBL" id="SMZO01000008">
    <property type="protein sequence ID" value="TDL90518.1"/>
    <property type="molecule type" value="Genomic_DNA"/>
</dbReference>
<dbReference type="OrthoDB" id="7064073at2"/>
<dbReference type="AlphaFoldDB" id="A0A4R6B4P8"/>
<evidence type="ECO:0000259" key="2">
    <source>
        <dbReference type="Pfam" id="PF03886"/>
    </source>
</evidence>
<keyword evidence="4" id="KW-1185">Reference proteome</keyword>
<feature type="signal peptide" evidence="1">
    <location>
        <begin position="1"/>
        <end position="20"/>
    </location>
</feature>
<sequence length="204" mass="22076">MLRRLSVLAGLLLCAVVAGCTSQPSNFYILSAPVSASTEAVQTTRRRGPLIGVGPITMPQYLDRTEIVTRDTATSVNVNEQNRWGGGLTENFQNVLAEVLSEQLRTDRLFLYPWTTSGDMTYQITVQVNAFEARPDGQVVLDARWTVLSGGTQEVITMGRTLLREPVSTAPTGVSGPDYTRIAAAMSRSVARLAQEIAASGLRS</sequence>
<dbReference type="PROSITE" id="PS51257">
    <property type="entry name" value="PROKAR_LIPOPROTEIN"/>
    <property type="match status" value="1"/>
</dbReference>
<dbReference type="SUPFAM" id="SSF159594">
    <property type="entry name" value="XCC0632-like"/>
    <property type="match status" value="1"/>
</dbReference>
<dbReference type="Pfam" id="PF03886">
    <property type="entry name" value="ABC_trans_aux"/>
    <property type="match status" value="1"/>
</dbReference>
<evidence type="ECO:0000313" key="3">
    <source>
        <dbReference type="EMBL" id="TDL90518.1"/>
    </source>
</evidence>
<organism evidence="3 4">
    <name type="scientific">Meridianimarinicoccus aquatilis</name>
    <dbReference type="NCBI Taxonomy" id="2552766"/>
    <lineage>
        <taxon>Bacteria</taxon>
        <taxon>Pseudomonadati</taxon>
        <taxon>Pseudomonadota</taxon>
        <taxon>Alphaproteobacteria</taxon>
        <taxon>Rhodobacterales</taxon>
        <taxon>Paracoccaceae</taxon>
        <taxon>Meridianimarinicoccus</taxon>
    </lineage>
</organism>
<dbReference type="Proteomes" id="UP000294562">
    <property type="component" value="Unassembled WGS sequence"/>
</dbReference>
<gene>
    <name evidence="3" type="ORF">E2L05_05310</name>
</gene>
<proteinExistence type="predicted"/>
<evidence type="ECO:0000256" key="1">
    <source>
        <dbReference type="SAM" id="SignalP"/>
    </source>
</evidence>
<dbReference type="InterPro" id="IPR005586">
    <property type="entry name" value="ABC_trans_aux"/>
</dbReference>
<name>A0A4R6B4P8_9RHOB</name>
<accession>A0A4R6B4P8</accession>
<feature type="domain" description="ABC-type transport auxiliary lipoprotein component" evidence="2">
    <location>
        <begin position="28"/>
        <end position="198"/>
    </location>
</feature>
<reference evidence="3 4" key="1">
    <citation type="submission" date="2019-03" db="EMBL/GenBank/DDBJ databases">
        <title>Rhodobacteraceae bacterium SM1902, a new member of the family Rhodobacteraceae isolated from Yantai.</title>
        <authorList>
            <person name="Sun Y."/>
        </authorList>
    </citation>
    <scope>NUCLEOTIDE SEQUENCE [LARGE SCALE GENOMIC DNA]</scope>
    <source>
        <strain evidence="3 4">SM1902</strain>
    </source>
</reference>